<dbReference type="PANTHER" id="PTHR21654:SF63">
    <property type="entry name" value="MYB-LIKE DOMAIN-CONTAINING PROTEIN"/>
    <property type="match status" value="1"/>
</dbReference>
<accession>A0A835JUD1</accession>
<dbReference type="OrthoDB" id="910607at2759"/>
<comment type="caution">
    <text evidence="2">The sequence shown here is derived from an EMBL/GenBank/DDBJ whole genome shotgun (WGS) entry which is preliminary data.</text>
</comment>
<dbReference type="PANTHER" id="PTHR21654">
    <property type="entry name" value="FI21293P1"/>
    <property type="match status" value="1"/>
</dbReference>
<organism evidence="2 3">
    <name type="scientific">Salix dunnii</name>
    <dbReference type="NCBI Taxonomy" id="1413687"/>
    <lineage>
        <taxon>Eukaryota</taxon>
        <taxon>Viridiplantae</taxon>
        <taxon>Streptophyta</taxon>
        <taxon>Embryophyta</taxon>
        <taxon>Tracheophyta</taxon>
        <taxon>Spermatophyta</taxon>
        <taxon>Magnoliopsida</taxon>
        <taxon>eudicotyledons</taxon>
        <taxon>Gunneridae</taxon>
        <taxon>Pentapetalae</taxon>
        <taxon>rosids</taxon>
        <taxon>fabids</taxon>
        <taxon>Malpighiales</taxon>
        <taxon>Salicaceae</taxon>
        <taxon>Saliceae</taxon>
        <taxon>Salix</taxon>
    </lineage>
</organism>
<gene>
    <name evidence="2" type="ORF">SADUNF_Sadunf09G0061400</name>
</gene>
<reference evidence="2 3" key="1">
    <citation type="submission" date="2020-10" db="EMBL/GenBank/DDBJ databases">
        <title>Plant Genome Project.</title>
        <authorList>
            <person name="Zhang R.-G."/>
        </authorList>
    </citation>
    <scope>NUCLEOTIDE SEQUENCE [LARGE SCALE GENOMIC DNA]</scope>
    <source>
        <strain evidence="2">FAFU-HL-1</strain>
        <tissue evidence="2">Leaf</tissue>
    </source>
</reference>
<feature type="region of interest" description="Disordered" evidence="1">
    <location>
        <begin position="18"/>
        <end position="55"/>
    </location>
</feature>
<evidence type="ECO:0000256" key="1">
    <source>
        <dbReference type="SAM" id="MobiDB-lite"/>
    </source>
</evidence>
<evidence type="ECO:0000313" key="2">
    <source>
        <dbReference type="EMBL" id="KAF9675716.1"/>
    </source>
</evidence>
<proteinExistence type="predicted"/>
<evidence type="ECO:0000313" key="3">
    <source>
        <dbReference type="Proteomes" id="UP000657918"/>
    </source>
</evidence>
<sequence length="170" mass="20172">MDGPELYHLIFPGQRVHSRGSCTAEENLDPTQHSESLSFSNTSEFETSSSENNDDDLSAIAYNMMNRSTEKQKGMNESQSLARPKKSWKLKVKDFVDSQMRKMMEKQDAWMEKMLKTIEDREHERMCREEEWTKQELARFDQEHEFWANERAWIEARETRCLDGENVEDH</sequence>
<dbReference type="AlphaFoldDB" id="A0A835JUD1"/>
<feature type="compositionally biased region" description="Low complexity" evidence="1">
    <location>
        <begin position="34"/>
        <end position="51"/>
    </location>
</feature>
<name>A0A835JUD1_9ROSI</name>
<protein>
    <submittedName>
        <fullName evidence="2">Uncharacterized protein</fullName>
    </submittedName>
</protein>
<keyword evidence="3" id="KW-1185">Reference proteome</keyword>
<dbReference type="Proteomes" id="UP000657918">
    <property type="component" value="Unassembled WGS sequence"/>
</dbReference>
<dbReference type="EMBL" id="JADGMS010000009">
    <property type="protein sequence ID" value="KAF9675716.1"/>
    <property type="molecule type" value="Genomic_DNA"/>
</dbReference>